<sequence>MEEDPLGLTDRELVDALIRCAELAGRSGGAANQRVYRRDVVRIRAIVLQRLEQHKQRIAPA</sequence>
<dbReference type="AlphaFoldDB" id="A0A1G2CKB0"/>
<name>A0A1G2CKB0_9BACT</name>
<comment type="caution">
    <text evidence="1">The sequence shown here is derived from an EMBL/GenBank/DDBJ whole genome shotgun (WGS) entry which is preliminary data.</text>
</comment>
<reference evidence="1 2" key="1">
    <citation type="journal article" date="2016" name="Nat. Commun.">
        <title>Thousands of microbial genomes shed light on interconnected biogeochemical processes in an aquifer system.</title>
        <authorList>
            <person name="Anantharaman K."/>
            <person name="Brown C.T."/>
            <person name="Hug L.A."/>
            <person name="Sharon I."/>
            <person name="Castelle C.J."/>
            <person name="Probst A.J."/>
            <person name="Thomas B.C."/>
            <person name="Singh A."/>
            <person name="Wilkins M.J."/>
            <person name="Karaoz U."/>
            <person name="Brodie E.L."/>
            <person name="Williams K.H."/>
            <person name="Hubbard S.S."/>
            <person name="Banfield J.F."/>
        </authorList>
    </citation>
    <scope>NUCLEOTIDE SEQUENCE [LARGE SCALE GENOMIC DNA]</scope>
</reference>
<accession>A0A1G2CKB0</accession>
<organism evidence="1 2">
    <name type="scientific">Candidatus Liptonbacteria bacterium RIFCSPLOWO2_01_FULL_56_20</name>
    <dbReference type="NCBI Taxonomy" id="1798652"/>
    <lineage>
        <taxon>Bacteria</taxon>
        <taxon>Candidatus Liptoniibacteriota</taxon>
    </lineage>
</organism>
<dbReference type="STRING" id="1798652.A3A43_02160"/>
<protein>
    <submittedName>
        <fullName evidence="1">Uncharacterized protein</fullName>
    </submittedName>
</protein>
<gene>
    <name evidence="1" type="ORF">A3A43_02160</name>
</gene>
<dbReference type="Proteomes" id="UP000178495">
    <property type="component" value="Unassembled WGS sequence"/>
</dbReference>
<evidence type="ECO:0000313" key="2">
    <source>
        <dbReference type="Proteomes" id="UP000178495"/>
    </source>
</evidence>
<proteinExistence type="predicted"/>
<evidence type="ECO:0000313" key="1">
    <source>
        <dbReference type="EMBL" id="OGZ01815.1"/>
    </source>
</evidence>
<dbReference type="EMBL" id="MHLC01000003">
    <property type="protein sequence ID" value="OGZ01815.1"/>
    <property type="molecule type" value="Genomic_DNA"/>
</dbReference>